<organism evidence="2 3">
    <name type="scientific">Candidatus Magasanikbacteria bacterium GW2011_GWC2_41_17</name>
    <dbReference type="NCBI Taxonomy" id="1619048"/>
    <lineage>
        <taxon>Bacteria</taxon>
        <taxon>Candidatus Magasanikiibacteriota</taxon>
    </lineage>
</organism>
<comment type="caution">
    <text evidence="2">The sequence shown here is derived from an EMBL/GenBank/DDBJ whole genome shotgun (WGS) entry which is preliminary data.</text>
</comment>
<gene>
    <name evidence="2" type="ORF">UU49_C0013G0006</name>
</gene>
<evidence type="ECO:0000313" key="3">
    <source>
        <dbReference type="Proteomes" id="UP000034108"/>
    </source>
</evidence>
<keyword evidence="1" id="KW-1133">Transmembrane helix</keyword>
<dbReference type="Proteomes" id="UP000034108">
    <property type="component" value="Unassembled WGS sequence"/>
</dbReference>
<dbReference type="AlphaFoldDB" id="A0A0G0VDD1"/>
<keyword evidence="1" id="KW-0472">Membrane</keyword>
<reference evidence="2 3" key="1">
    <citation type="journal article" date="2015" name="Nature">
        <title>rRNA introns, odd ribosomes, and small enigmatic genomes across a large radiation of phyla.</title>
        <authorList>
            <person name="Brown C.T."/>
            <person name="Hug L.A."/>
            <person name="Thomas B.C."/>
            <person name="Sharon I."/>
            <person name="Castelle C.J."/>
            <person name="Singh A."/>
            <person name="Wilkins M.J."/>
            <person name="Williams K.H."/>
            <person name="Banfield J.F."/>
        </authorList>
    </citation>
    <scope>NUCLEOTIDE SEQUENCE [LARGE SCALE GENOMIC DNA]</scope>
</reference>
<evidence type="ECO:0000256" key="1">
    <source>
        <dbReference type="SAM" id="Phobius"/>
    </source>
</evidence>
<feature type="transmembrane region" description="Helical" evidence="1">
    <location>
        <begin position="30"/>
        <end position="51"/>
    </location>
</feature>
<sequence length="226" mass="26165">MAQPITPDTKPALIEEPPLKNQKSCLRRGCSWFFSCFVLAMIVFLLIGWFWSEPGAQRLAALPNNFPTDIPLYKFEERAGIYYLQSIDKDTTFQRLARVPKLTLNYILFKINPELVPETINEKGEVAVGERMNWNELGNILQKSPSKISQDTITITWEKIDDKEIDVYKFFERNLKKQDYTVTMLSKNTDLNFQKDRVAGRLTIAKSDEQQNAIDFSLRVDYPATQ</sequence>
<protein>
    <submittedName>
        <fullName evidence="2">Uncharacterized protein</fullName>
    </submittedName>
</protein>
<proteinExistence type="predicted"/>
<accession>A0A0G0VDD1</accession>
<dbReference type="STRING" id="1619048.UU49_C0013G0006"/>
<name>A0A0G0VDD1_9BACT</name>
<keyword evidence="1" id="KW-0812">Transmembrane</keyword>
<evidence type="ECO:0000313" key="2">
    <source>
        <dbReference type="EMBL" id="KKR98899.1"/>
    </source>
</evidence>
<dbReference type="EMBL" id="LCAV01000013">
    <property type="protein sequence ID" value="KKR98899.1"/>
    <property type="molecule type" value="Genomic_DNA"/>
</dbReference>